<comment type="caution">
    <text evidence="4">The sequence shown here is derived from an EMBL/GenBank/DDBJ whole genome shotgun (WGS) entry which is preliminary data.</text>
</comment>
<reference evidence="4" key="1">
    <citation type="submission" date="2022-06" db="EMBL/GenBank/DDBJ databases">
        <title>Sphingomonas sp. nov. isolated from rhizosphere soil of tomato.</title>
        <authorList>
            <person name="Dong H."/>
            <person name="Gao R."/>
        </authorList>
    </citation>
    <scope>NUCLEOTIDE SEQUENCE</scope>
    <source>
        <strain evidence="4">MMSM24</strain>
    </source>
</reference>
<dbReference type="InterPro" id="IPR012373">
    <property type="entry name" value="Ferrdict_sens_TM"/>
</dbReference>
<dbReference type="PANTHER" id="PTHR30273:SF2">
    <property type="entry name" value="PROTEIN FECR"/>
    <property type="match status" value="1"/>
</dbReference>
<dbReference type="EMBL" id="JANFAV010000012">
    <property type="protein sequence ID" value="MCW6536278.1"/>
    <property type="molecule type" value="Genomic_DNA"/>
</dbReference>
<dbReference type="Proteomes" id="UP001165565">
    <property type="component" value="Unassembled WGS sequence"/>
</dbReference>
<dbReference type="Gene3D" id="2.60.120.1440">
    <property type="match status" value="1"/>
</dbReference>
<dbReference type="InterPro" id="IPR032623">
    <property type="entry name" value="FecR_N"/>
</dbReference>
<evidence type="ECO:0000259" key="3">
    <source>
        <dbReference type="Pfam" id="PF16220"/>
    </source>
</evidence>
<evidence type="ECO:0000256" key="1">
    <source>
        <dbReference type="SAM" id="MobiDB-lite"/>
    </source>
</evidence>
<feature type="region of interest" description="Disordered" evidence="1">
    <location>
        <begin position="85"/>
        <end position="120"/>
    </location>
</feature>
<protein>
    <submittedName>
        <fullName evidence="4">FecR domain-containing protein</fullName>
    </submittedName>
</protein>
<name>A0AA41ZIG5_9SPHN</name>
<dbReference type="Pfam" id="PF16220">
    <property type="entry name" value="DUF4880"/>
    <property type="match status" value="1"/>
</dbReference>
<keyword evidence="5" id="KW-1185">Reference proteome</keyword>
<sequence>MTDEASHDDLPSSPLLRQAAGWISDLSSDPSEQNIAGLKAWYAASPENRKAFASVMFSADVPNAIRAMSEAALGRKFDILADLPGVSPEMSQDREGQAQGAPWGPRRPGTAEPSRRVGNGGRKTWFATAAAAAIAAAAIGLTSNPISDLVASPATAESFRTGHAEIRSYSLSDGTDITLDSDSRVEITIDRTRRHARLHKGRARFIVKADPRPFAIEAGGKEVVSKAGTVDVELDAARRADVRLRAGSADLRTDAGTTKALVINQPIVYSPENVTPTVLAAPPADTRDWPAGWVEYRTVALGTLIEQANRYAKSPIILDDPGLSNLQATGRFRLLDTEAFAKHITEPFGLRVSRRSDGIHLSR</sequence>
<dbReference type="AlphaFoldDB" id="A0AA41ZIG5"/>
<feature type="domain" description="FecR N-terminal" evidence="3">
    <location>
        <begin position="17"/>
        <end position="55"/>
    </location>
</feature>
<feature type="domain" description="FecR protein" evidence="2">
    <location>
        <begin position="159"/>
        <end position="247"/>
    </location>
</feature>
<proteinExistence type="predicted"/>
<evidence type="ECO:0000259" key="2">
    <source>
        <dbReference type="Pfam" id="PF04773"/>
    </source>
</evidence>
<organism evidence="4 5">
    <name type="scientific">Sphingomonas lycopersici</name>
    <dbReference type="NCBI Taxonomy" id="2951807"/>
    <lineage>
        <taxon>Bacteria</taxon>
        <taxon>Pseudomonadati</taxon>
        <taxon>Pseudomonadota</taxon>
        <taxon>Alphaproteobacteria</taxon>
        <taxon>Sphingomonadales</taxon>
        <taxon>Sphingomonadaceae</taxon>
        <taxon>Sphingomonas</taxon>
    </lineage>
</organism>
<dbReference type="GO" id="GO:0016989">
    <property type="term" value="F:sigma factor antagonist activity"/>
    <property type="evidence" value="ECO:0007669"/>
    <property type="project" value="TreeGrafter"/>
</dbReference>
<accession>A0AA41ZIG5</accession>
<dbReference type="PIRSF" id="PIRSF018266">
    <property type="entry name" value="FecR"/>
    <property type="match status" value="1"/>
</dbReference>
<dbReference type="InterPro" id="IPR006860">
    <property type="entry name" value="FecR"/>
</dbReference>
<dbReference type="Pfam" id="PF04773">
    <property type="entry name" value="FecR"/>
    <property type="match status" value="1"/>
</dbReference>
<dbReference type="RefSeq" id="WP_265269661.1">
    <property type="nucleotide sequence ID" value="NZ_JANFAV010000012.1"/>
</dbReference>
<evidence type="ECO:0000313" key="5">
    <source>
        <dbReference type="Proteomes" id="UP001165565"/>
    </source>
</evidence>
<gene>
    <name evidence="4" type="ORF">NEE01_15980</name>
</gene>
<evidence type="ECO:0000313" key="4">
    <source>
        <dbReference type="EMBL" id="MCW6536278.1"/>
    </source>
</evidence>
<dbReference type="PANTHER" id="PTHR30273">
    <property type="entry name" value="PERIPLASMIC SIGNAL SENSOR AND SIGMA FACTOR ACTIVATOR FECR-RELATED"/>
    <property type="match status" value="1"/>
</dbReference>